<dbReference type="Pfam" id="PF13185">
    <property type="entry name" value="GAF_2"/>
    <property type="match status" value="1"/>
</dbReference>
<dbReference type="InterPro" id="IPR029016">
    <property type="entry name" value="GAF-like_dom_sf"/>
</dbReference>
<accession>C8X016</accession>
<evidence type="ECO:0000313" key="2">
    <source>
        <dbReference type="EMBL" id="ACV67641.1"/>
    </source>
</evidence>
<evidence type="ECO:0000313" key="3">
    <source>
        <dbReference type="Proteomes" id="UP000001052"/>
    </source>
</evidence>
<feature type="domain" description="GAF" evidence="1">
    <location>
        <begin position="25"/>
        <end position="173"/>
    </location>
</feature>
<reference evidence="2 3" key="2">
    <citation type="journal article" date="2010" name="Stand. Genomic Sci.">
        <title>Complete genome sequence of Desulfohalobium retbaense type strain (HR(100)).</title>
        <authorList>
            <person name="Spring S."/>
            <person name="Nolan M."/>
            <person name="Lapidus A."/>
            <person name="Glavina Del Rio T."/>
            <person name="Copeland A."/>
            <person name="Tice H."/>
            <person name="Cheng J.F."/>
            <person name="Lucas S."/>
            <person name="Land M."/>
            <person name="Chen F."/>
            <person name="Bruce D."/>
            <person name="Goodwin L."/>
            <person name="Pitluck S."/>
            <person name="Ivanova N."/>
            <person name="Mavromatis K."/>
            <person name="Mikhailova N."/>
            <person name="Pati A."/>
            <person name="Chen A."/>
            <person name="Palaniappan K."/>
            <person name="Hauser L."/>
            <person name="Chang Y.J."/>
            <person name="Jeffries C.D."/>
            <person name="Munk C."/>
            <person name="Kiss H."/>
            <person name="Chain P."/>
            <person name="Han C."/>
            <person name="Brettin T."/>
            <person name="Detter J.C."/>
            <person name="Schuler E."/>
            <person name="Goker M."/>
            <person name="Rohde M."/>
            <person name="Bristow J."/>
            <person name="Eisen J.A."/>
            <person name="Markowitz V."/>
            <person name="Hugenholtz P."/>
            <person name="Kyrpides N.C."/>
            <person name="Klenk H.P."/>
        </authorList>
    </citation>
    <scope>NUCLEOTIDE SEQUENCE [LARGE SCALE GENOMIC DNA]</scope>
    <source>
        <strain evidence="2 3">DSM 5692</strain>
    </source>
</reference>
<dbReference type="AlphaFoldDB" id="C8X016"/>
<organism evidence="2 3">
    <name type="scientific">Desulfohalobium retbaense (strain ATCC 49708 / DSM 5692 / JCM 16813 / HR100)</name>
    <dbReference type="NCBI Taxonomy" id="485915"/>
    <lineage>
        <taxon>Bacteria</taxon>
        <taxon>Pseudomonadati</taxon>
        <taxon>Thermodesulfobacteriota</taxon>
        <taxon>Desulfovibrionia</taxon>
        <taxon>Desulfovibrionales</taxon>
        <taxon>Desulfohalobiaceae</taxon>
        <taxon>Desulfohalobium</taxon>
    </lineage>
</organism>
<sequence>MQHEQSMSYFRTLYEVVKAVNSSLDPKTVLSQVADKARWAMGVKACSIRLLSEDRKYLLAGASAGLSQAYLRKGKVEVAKSVLDQEVLQGQNVYVCNACTDTRFQYSKEAQAEGIASVMAVPLHLQGREVIGVLRVYSSTERDFTSDEVEFLNAMADLCALAIHNSLAYDKVRYEHELLNRYTYQLFED</sequence>
<proteinExistence type="predicted"/>
<dbReference type="Proteomes" id="UP000001052">
    <property type="component" value="Chromosome"/>
</dbReference>
<gene>
    <name evidence="2" type="ordered locus">Dret_0339</name>
</gene>
<dbReference type="EMBL" id="CP001734">
    <property type="protein sequence ID" value="ACV67641.1"/>
    <property type="molecule type" value="Genomic_DNA"/>
</dbReference>
<reference evidence="3" key="1">
    <citation type="submission" date="2009-09" db="EMBL/GenBank/DDBJ databases">
        <title>The complete chromosome of Desulfohalobium retbaense DSM 5692.</title>
        <authorList>
            <consortium name="US DOE Joint Genome Institute (JGI-PGF)"/>
            <person name="Lucas S."/>
            <person name="Copeland A."/>
            <person name="Lapidus A."/>
            <person name="Glavina del Rio T."/>
            <person name="Dalin E."/>
            <person name="Tice H."/>
            <person name="Bruce D."/>
            <person name="Goodwin L."/>
            <person name="Pitluck S."/>
            <person name="Kyrpides N."/>
            <person name="Mavromatis K."/>
            <person name="Ivanova N."/>
            <person name="Mikhailova N."/>
            <person name="Munk A.C."/>
            <person name="Brettin T."/>
            <person name="Detter J.C."/>
            <person name="Han C."/>
            <person name="Tapia R."/>
            <person name="Larimer F."/>
            <person name="Land M."/>
            <person name="Hauser L."/>
            <person name="Markowitz V."/>
            <person name="Cheng J.-F."/>
            <person name="Hugenholtz P."/>
            <person name="Woyke T."/>
            <person name="Wu D."/>
            <person name="Spring S."/>
            <person name="Klenk H.-P."/>
            <person name="Eisen J.A."/>
        </authorList>
    </citation>
    <scope>NUCLEOTIDE SEQUENCE [LARGE SCALE GENOMIC DNA]</scope>
    <source>
        <strain evidence="3">DSM 5692</strain>
    </source>
</reference>
<dbReference type="Gene3D" id="3.30.450.40">
    <property type="match status" value="1"/>
</dbReference>
<dbReference type="RefSeq" id="WP_015750800.1">
    <property type="nucleotide sequence ID" value="NC_013223.1"/>
</dbReference>
<dbReference type="eggNOG" id="COG3605">
    <property type="taxonomic scope" value="Bacteria"/>
</dbReference>
<dbReference type="OrthoDB" id="9765588at2"/>
<dbReference type="STRING" id="485915.Dret_0339"/>
<dbReference type="InterPro" id="IPR003018">
    <property type="entry name" value="GAF"/>
</dbReference>
<dbReference type="SMART" id="SM00065">
    <property type="entry name" value="GAF"/>
    <property type="match status" value="1"/>
</dbReference>
<dbReference type="SUPFAM" id="SSF55781">
    <property type="entry name" value="GAF domain-like"/>
    <property type="match status" value="1"/>
</dbReference>
<name>C8X016_DESRD</name>
<protein>
    <submittedName>
        <fullName evidence="2">Phytochrome sensor protein</fullName>
    </submittedName>
</protein>
<keyword evidence="3" id="KW-1185">Reference proteome</keyword>
<evidence type="ECO:0000259" key="1">
    <source>
        <dbReference type="SMART" id="SM00065"/>
    </source>
</evidence>
<dbReference type="KEGG" id="drt:Dret_0339"/>
<dbReference type="HOGENOM" id="CLU_123787_0_0_7"/>